<dbReference type="Proteomes" id="UP000663586">
    <property type="component" value="Chromosome"/>
</dbReference>
<organism evidence="1 2">
    <name type="scientific">Natranaeroarchaeum sulfidigenes</name>
    <dbReference type="NCBI Taxonomy" id="2784880"/>
    <lineage>
        <taxon>Archaea</taxon>
        <taxon>Methanobacteriati</taxon>
        <taxon>Methanobacteriota</taxon>
        <taxon>Stenosarchaea group</taxon>
        <taxon>Halobacteria</taxon>
        <taxon>Halobacteriales</taxon>
        <taxon>Natronoarchaeaceae</taxon>
        <taxon>Natranaeroarchaeum</taxon>
    </lineage>
</organism>
<dbReference type="KEGG" id="hara:AArcS_0622"/>
<accession>A0A897MSB1</accession>
<dbReference type="AlphaFoldDB" id="A0A897MSB1"/>
<evidence type="ECO:0000313" key="2">
    <source>
        <dbReference type="Proteomes" id="UP000663586"/>
    </source>
</evidence>
<keyword evidence="2" id="KW-1185">Reference proteome</keyword>
<protein>
    <submittedName>
        <fullName evidence="1">Uncharacterized protein</fullName>
    </submittedName>
</protein>
<reference evidence="1" key="1">
    <citation type="submission" date="2020-11" db="EMBL/GenBank/DDBJ databases">
        <title>Carbohydrate-dependent, anaerobic sulfur respiration: A novel catabolism in halophilic archaea.</title>
        <authorList>
            <person name="Sorokin D.Y."/>
            <person name="Messina E."/>
            <person name="Smedile F."/>
            <person name="La Cono V."/>
            <person name="Hallsworth J.E."/>
            <person name="Yakimov M.M."/>
        </authorList>
    </citation>
    <scope>NUCLEOTIDE SEQUENCE</scope>
    <source>
        <strain evidence="1">AArc-S</strain>
    </source>
</reference>
<dbReference type="EMBL" id="CP064786">
    <property type="protein sequence ID" value="QSG01849.1"/>
    <property type="molecule type" value="Genomic_DNA"/>
</dbReference>
<gene>
    <name evidence="1" type="ORF">AArcS_0622</name>
</gene>
<proteinExistence type="predicted"/>
<name>A0A897MSB1_9EURY</name>
<sequence length="130" mass="15267">MYYVEAVRTMTDRLDPTEEYDGTVTVRLLDDDEGVDELTCSSFREAIGKIKTHMDAVTAAKIVDRDDEVVFTSREMNIEDWEREWHRAKRSLSVDIDEHDCPHDNVACFADDRCVECRMDRVQEQFRRAE</sequence>
<evidence type="ECO:0000313" key="1">
    <source>
        <dbReference type="EMBL" id="QSG01849.1"/>
    </source>
</evidence>